<accession>A0ABS8MN64</accession>
<reference evidence="1" key="1">
    <citation type="submission" date="2021-11" db="EMBL/GenBank/DDBJ databases">
        <title>Description of novel Flavobacterium species.</title>
        <authorList>
            <person name="Saticioglu I.B."/>
            <person name="Ay H."/>
            <person name="Altun S."/>
            <person name="Duman M."/>
        </authorList>
    </citation>
    <scope>NUCLEOTIDE SEQUENCE</scope>
    <source>
        <strain evidence="1">F-30</strain>
    </source>
</reference>
<evidence type="ECO:0008006" key="3">
    <source>
        <dbReference type="Google" id="ProtNLM"/>
    </source>
</evidence>
<evidence type="ECO:0000313" key="1">
    <source>
        <dbReference type="EMBL" id="MCC9066307.1"/>
    </source>
</evidence>
<organism evidence="1 2">
    <name type="scientific">Flavobacterium piscisymbiosum</name>
    <dbReference type="NCBI Taxonomy" id="2893753"/>
    <lineage>
        <taxon>Bacteria</taxon>
        <taxon>Pseudomonadati</taxon>
        <taxon>Bacteroidota</taxon>
        <taxon>Flavobacteriia</taxon>
        <taxon>Flavobacteriales</taxon>
        <taxon>Flavobacteriaceae</taxon>
        <taxon>Flavobacterium</taxon>
    </lineage>
</organism>
<sequence length="60" mass="7037">MKLIKISDGNDRIHYININYIVDVFDRKDRRHIITAGNEIHTNETIEVILRKITEAESNS</sequence>
<gene>
    <name evidence="1" type="ORF">LNP81_25240</name>
</gene>
<proteinExistence type="predicted"/>
<evidence type="ECO:0000313" key="2">
    <source>
        <dbReference type="Proteomes" id="UP001430679"/>
    </source>
</evidence>
<dbReference type="EMBL" id="JAJJMM010000001">
    <property type="protein sequence ID" value="MCC9066307.1"/>
    <property type="molecule type" value="Genomic_DNA"/>
</dbReference>
<dbReference type="RefSeq" id="WP_230040171.1">
    <property type="nucleotide sequence ID" value="NZ_JAJJMM010000001.1"/>
</dbReference>
<protein>
    <recommendedName>
        <fullName evidence="3">Phage protein</fullName>
    </recommendedName>
</protein>
<keyword evidence="2" id="KW-1185">Reference proteome</keyword>
<comment type="caution">
    <text evidence="1">The sequence shown here is derived from an EMBL/GenBank/DDBJ whole genome shotgun (WGS) entry which is preliminary data.</text>
</comment>
<name>A0ABS8MN64_9FLAO</name>
<dbReference type="Proteomes" id="UP001430679">
    <property type="component" value="Unassembled WGS sequence"/>
</dbReference>